<feature type="domain" description="DUF6922" evidence="1">
    <location>
        <begin position="10"/>
        <end position="60"/>
    </location>
</feature>
<evidence type="ECO:0000259" key="1">
    <source>
        <dbReference type="Pfam" id="PF21956"/>
    </source>
</evidence>
<dbReference type="Pfam" id="PF21956">
    <property type="entry name" value="DUF6922"/>
    <property type="match status" value="1"/>
</dbReference>
<comment type="caution">
    <text evidence="3">The sequence shown here is derived from an EMBL/GenBank/DDBJ whole genome shotgun (WGS) entry which is preliminary data.</text>
</comment>
<keyword evidence="4" id="KW-1185">Reference proteome</keyword>
<evidence type="ECO:0000313" key="4">
    <source>
        <dbReference type="Proteomes" id="UP000318528"/>
    </source>
</evidence>
<protein>
    <recommendedName>
        <fullName evidence="1">DUF6922 domain-containing protein</fullName>
    </recommendedName>
</protein>
<evidence type="ECO:0000313" key="5">
    <source>
        <dbReference type="Proteomes" id="UP000318669"/>
    </source>
</evidence>
<dbReference type="Proteomes" id="UP000318669">
    <property type="component" value="Unassembled WGS sequence"/>
</dbReference>
<dbReference type="EMBL" id="VJZL01000001">
    <property type="protein sequence ID" value="TRX13573.1"/>
    <property type="molecule type" value="Genomic_DNA"/>
</dbReference>
<evidence type="ECO:0000313" key="3">
    <source>
        <dbReference type="EMBL" id="TRX13573.1"/>
    </source>
</evidence>
<sequence>MKTKYTISQLSPHIFWDVNTMSLDFEKSKEQIIYKVLEFGVMNDWNIIKKVYGLEVIKNISLQFRSLDVVTLSFLANLFQIEKSNFRCYKLKQSNQNSWNY</sequence>
<organism evidence="3 5">
    <name type="scientific">Flavobacterium gawalongense</name>
    <dbReference type="NCBI Taxonomy" id="2594432"/>
    <lineage>
        <taxon>Bacteria</taxon>
        <taxon>Pseudomonadati</taxon>
        <taxon>Bacteroidota</taxon>
        <taxon>Flavobacteriia</taxon>
        <taxon>Flavobacteriales</taxon>
        <taxon>Flavobacteriaceae</taxon>
        <taxon>Flavobacterium</taxon>
    </lineage>
</organism>
<dbReference type="InterPro" id="IPR053830">
    <property type="entry name" value="DUF6922"/>
</dbReference>
<gene>
    <name evidence="3" type="ORF">FNW11_01600</name>
    <name evidence="2" type="ORF">FNW12_01090</name>
</gene>
<evidence type="ECO:0000313" key="2">
    <source>
        <dbReference type="EMBL" id="TRX10530.1"/>
    </source>
</evidence>
<dbReference type="Proteomes" id="UP000318528">
    <property type="component" value="Unassembled WGS sequence"/>
</dbReference>
<proteinExistence type="predicted"/>
<name>A0A553BZJ9_9FLAO</name>
<dbReference type="EMBL" id="VJZN01000001">
    <property type="protein sequence ID" value="TRX10530.1"/>
    <property type="molecule type" value="Genomic_DNA"/>
</dbReference>
<dbReference type="RefSeq" id="WP_143385874.1">
    <property type="nucleotide sequence ID" value="NZ_VJZL01000001.1"/>
</dbReference>
<dbReference type="OrthoDB" id="1364214at2"/>
<reference evidence="4 5" key="1">
    <citation type="submission" date="2019-07" db="EMBL/GenBank/DDBJ databases">
        <title>Novel species of Flavobacterium.</title>
        <authorList>
            <person name="Liu Q."/>
            <person name="Xin Y.-H."/>
        </authorList>
    </citation>
    <scope>NUCLEOTIDE SEQUENCE [LARGE SCALE GENOMIC DNA]</scope>
    <source>
        <strain evidence="2 4">GSP39</strain>
        <strain evidence="3 5">GSR22</strain>
    </source>
</reference>
<dbReference type="AlphaFoldDB" id="A0A553BZJ9"/>
<accession>A0A553BZJ9</accession>